<accession>A0A0G4M0U7</accession>
<dbReference type="EMBL" id="CVQI01020557">
    <property type="protein sequence ID" value="CRK27897.1"/>
    <property type="molecule type" value="Genomic_DNA"/>
</dbReference>
<feature type="transmembrane region" description="Helical" evidence="2">
    <location>
        <begin position="61"/>
        <end position="85"/>
    </location>
</feature>
<evidence type="ECO:0000313" key="7">
    <source>
        <dbReference type="Proteomes" id="UP000045706"/>
    </source>
</evidence>
<evidence type="ECO:0000313" key="3">
    <source>
        <dbReference type="EMBL" id="CRK27897.1"/>
    </source>
</evidence>
<dbReference type="Proteomes" id="UP000689129">
    <property type="component" value="Unassembled WGS sequence"/>
</dbReference>
<dbReference type="EMBL" id="JAEMWZ010000437">
    <property type="protein sequence ID" value="KAG7117731.1"/>
    <property type="molecule type" value="Genomic_DNA"/>
</dbReference>
<gene>
    <name evidence="4" type="ORF">BN1708_016445</name>
    <name evidence="3" type="ORF">BN1723_014044</name>
    <name evidence="5" type="ORF">HYQ45_015725</name>
</gene>
<dbReference type="EMBL" id="CVQH01023528">
    <property type="protein sequence ID" value="CRK35462.1"/>
    <property type="molecule type" value="Genomic_DNA"/>
</dbReference>
<keyword evidence="2" id="KW-1133">Transmembrane helix</keyword>
<protein>
    <recommendedName>
        <fullName evidence="8">Major facilitator superfamily (MFS) profile domain-containing protein</fullName>
    </recommendedName>
</protein>
<proteinExistence type="predicted"/>
<feature type="compositionally biased region" description="Low complexity" evidence="1">
    <location>
        <begin position="40"/>
        <end position="52"/>
    </location>
</feature>
<evidence type="ECO:0000313" key="6">
    <source>
        <dbReference type="Proteomes" id="UP000044602"/>
    </source>
</evidence>
<reference evidence="5" key="2">
    <citation type="journal article" date="2021" name="Mol. Plant Pathol.">
        <title>A 20-kb lineage-specific genomic region tames virulence in pathogenic amphidiploid Verticillium longisporum.</title>
        <authorList>
            <person name="Harting R."/>
            <person name="Starke J."/>
            <person name="Kusch H."/>
            <person name="Poggeler S."/>
            <person name="Maurus I."/>
            <person name="Schluter R."/>
            <person name="Landesfeind M."/>
            <person name="Bulla I."/>
            <person name="Nowrousian M."/>
            <person name="de Jonge R."/>
            <person name="Stahlhut G."/>
            <person name="Hoff K.J."/>
            <person name="Asshauer K.P."/>
            <person name="Thurmer A."/>
            <person name="Stanke M."/>
            <person name="Daniel R."/>
            <person name="Morgenstern B."/>
            <person name="Thomma B.P.H.J."/>
            <person name="Kronstad J.W."/>
            <person name="Braus-Stromeyer S.A."/>
            <person name="Braus G.H."/>
        </authorList>
    </citation>
    <scope>NUCLEOTIDE SEQUENCE</scope>
    <source>
        <strain evidence="5">Vl32</strain>
    </source>
</reference>
<feature type="region of interest" description="Disordered" evidence="1">
    <location>
        <begin position="33"/>
        <end position="52"/>
    </location>
</feature>
<evidence type="ECO:0000313" key="5">
    <source>
        <dbReference type="EMBL" id="KAG7117731.1"/>
    </source>
</evidence>
<evidence type="ECO:0000256" key="1">
    <source>
        <dbReference type="SAM" id="MobiDB-lite"/>
    </source>
</evidence>
<reference evidence="6 7" key="1">
    <citation type="submission" date="2015-05" db="EMBL/GenBank/DDBJ databases">
        <authorList>
            <person name="Fogelqvist Johan"/>
        </authorList>
    </citation>
    <scope>NUCLEOTIDE SEQUENCE [LARGE SCALE GENOMIC DNA]</scope>
    <source>
        <strain evidence="4">VL1</strain>
        <strain evidence="3">VL2</strain>
    </source>
</reference>
<dbReference type="STRING" id="100787.A0A0G4M0U7"/>
<dbReference type="AlphaFoldDB" id="A0A0G4M0U7"/>
<dbReference type="Proteomes" id="UP000045706">
    <property type="component" value="Unassembled WGS sequence"/>
</dbReference>
<dbReference type="Proteomes" id="UP000044602">
    <property type="component" value="Unassembled WGS sequence"/>
</dbReference>
<keyword evidence="2" id="KW-0812">Transmembrane</keyword>
<sequence>MAVNESHEAMAHTESVPGTVHLVDTDHNIGSRHADGGDIVLDPVPSSDPSDPLNWSRRRKLLAVVCQNLYTWFYSIAVSTVYSVLVPLSQASGVSIATLNEGTGYMFLLLG</sequence>
<evidence type="ECO:0000313" key="4">
    <source>
        <dbReference type="EMBL" id="CRK35462.1"/>
    </source>
</evidence>
<organism evidence="3 7">
    <name type="scientific">Verticillium longisporum</name>
    <name type="common">Verticillium dahliae var. longisporum</name>
    <dbReference type="NCBI Taxonomy" id="100787"/>
    <lineage>
        <taxon>Eukaryota</taxon>
        <taxon>Fungi</taxon>
        <taxon>Dikarya</taxon>
        <taxon>Ascomycota</taxon>
        <taxon>Pezizomycotina</taxon>
        <taxon>Sordariomycetes</taxon>
        <taxon>Hypocreomycetidae</taxon>
        <taxon>Glomerellales</taxon>
        <taxon>Plectosphaerellaceae</taxon>
        <taxon>Verticillium</taxon>
    </lineage>
</organism>
<keyword evidence="6" id="KW-1185">Reference proteome</keyword>
<keyword evidence="2" id="KW-0472">Membrane</keyword>
<dbReference type="OrthoDB" id="2585655at2759"/>
<name>A0A0G4M0U7_VERLO</name>
<evidence type="ECO:0000256" key="2">
    <source>
        <dbReference type="SAM" id="Phobius"/>
    </source>
</evidence>
<evidence type="ECO:0008006" key="8">
    <source>
        <dbReference type="Google" id="ProtNLM"/>
    </source>
</evidence>